<gene>
    <name evidence="2" type="ORF">KK062_05940</name>
</gene>
<proteinExistence type="predicted"/>
<keyword evidence="3" id="KW-1185">Reference proteome</keyword>
<protein>
    <recommendedName>
        <fullName evidence="4">WWE domain-containing protein</fullName>
    </recommendedName>
</protein>
<feature type="signal peptide" evidence="1">
    <location>
        <begin position="1"/>
        <end position="20"/>
    </location>
</feature>
<dbReference type="EMBL" id="JAHESE010000003">
    <property type="protein sequence ID" value="MBT1707750.1"/>
    <property type="molecule type" value="Genomic_DNA"/>
</dbReference>
<dbReference type="RefSeq" id="WP_254083340.1">
    <property type="nucleotide sequence ID" value="NZ_JAHESE010000003.1"/>
</dbReference>
<dbReference type="AlphaFoldDB" id="A0AAP2DUF6"/>
<keyword evidence="1" id="KW-0732">Signal</keyword>
<name>A0AAP2DUF6_9BACT</name>
<evidence type="ECO:0000313" key="3">
    <source>
        <dbReference type="Proteomes" id="UP001319080"/>
    </source>
</evidence>
<reference evidence="2 3" key="1">
    <citation type="submission" date="2021-05" db="EMBL/GenBank/DDBJ databases">
        <title>A Polyphasic approach of four new species of the genus Ohtaekwangia: Ohtaekwangia histidinii sp. nov., Ohtaekwangia cretensis sp. nov., Ohtaekwangia indiensis sp. nov., Ohtaekwangia reichenbachii sp. nov. from diverse environment.</title>
        <authorList>
            <person name="Octaviana S."/>
        </authorList>
    </citation>
    <scope>NUCLEOTIDE SEQUENCE [LARGE SCALE GENOMIC DNA]</scope>
    <source>
        <strain evidence="2 3">PWU5</strain>
    </source>
</reference>
<evidence type="ECO:0000256" key="1">
    <source>
        <dbReference type="SAM" id="SignalP"/>
    </source>
</evidence>
<organism evidence="2 3">
    <name type="scientific">Dawidia cretensis</name>
    <dbReference type="NCBI Taxonomy" id="2782350"/>
    <lineage>
        <taxon>Bacteria</taxon>
        <taxon>Pseudomonadati</taxon>
        <taxon>Bacteroidota</taxon>
        <taxon>Cytophagia</taxon>
        <taxon>Cytophagales</taxon>
        <taxon>Chryseotaleaceae</taxon>
        <taxon>Dawidia</taxon>
    </lineage>
</organism>
<evidence type="ECO:0008006" key="4">
    <source>
        <dbReference type="Google" id="ProtNLM"/>
    </source>
</evidence>
<comment type="caution">
    <text evidence="2">The sequence shown here is derived from an EMBL/GenBank/DDBJ whole genome shotgun (WGS) entry which is preliminary data.</text>
</comment>
<accession>A0AAP2DUF6</accession>
<evidence type="ECO:0000313" key="2">
    <source>
        <dbReference type="EMBL" id="MBT1707750.1"/>
    </source>
</evidence>
<feature type="chain" id="PRO_5042944030" description="WWE domain-containing protein" evidence="1">
    <location>
        <begin position="21"/>
        <end position="128"/>
    </location>
</feature>
<dbReference type="Proteomes" id="UP001319080">
    <property type="component" value="Unassembled WGS sequence"/>
</dbReference>
<sequence length="128" mass="15425">MKKILVLIVVALVTFNAAQARRYPLYKKTTVSDNWKKSPESTWEGKDKVWYKLDKQARLWWSKDGKKWETSKDQTWQDKDGKWLKIHDKKLVWSMDGNTWAEVPEWSWASPNGKWYKFDKDWSLWVKG</sequence>